<organism evidence="1 2">
    <name type="scientific">Heterorhabditis bacteriophora</name>
    <name type="common">Entomopathogenic nematode worm</name>
    <dbReference type="NCBI Taxonomy" id="37862"/>
    <lineage>
        <taxon>Eukaryota</taxon>
        <taxon>Metazoa</taxon>
        <taxon>Ecdysozoa</taxon>
        <taxon>Nematoda</taxon>
        <taxon>Chromadorea</taxon>
        <taxon>Rhabditida</taxon>
        <taxon>Rhabditina</taxon>
        <taxon>Rhabditomorpha</taxon>
        <taxon>Strongyloidea</taxon>
        <taxon>Heterorhabditidae</taxon>
        <taxon>Heterorhabditis</taxon>
    </lineage>
</organism>
<dbReference type="WBParaSite" id="Hba_12967">
    <property type="protein sequence ID" value="Hba_12967"/>
    <property type="gene ID" value="Hba_12967"/>
</dbReference>
<keyword evidence="1" id="KW-1185">Reference proteome</keyword>
<evidence type="ECO:0000313" key="1">
    <source>
        <dbReference type="Proteomes" id="UP000095283"/>
    </source>
</evidence>
<proteinExistence type="predicted"/>
<evidence type="ECO:0000313" key="2">
    <source>
        <dbReference type="WBParaSite" id="Hba_12967"/>
    </source>
</evidence>
<dbReference type="AlphaFoldDB" id="A0A1I7X6B0"/>
<accession>A0A1I7X6B0</accession>
<sequence>MEDLHIIKNSDDLHRLVLLLFVVYKSTEIGNQFPPSAAQVVVSKRMFSSPQITSRKNVVISRETRKWTSQSARTPRDIHVVWNSIICSTNRSHDHPSVGQKFKKADTKTSPIRSIVKLNMYFHEFTKVLMEKMTTHSGKHQLLPSFWRASYFLRNKFLLLTTTDMMLFLMEGVSKA</sequence>
<name>A0A1I7X6B0_HETBA</name>
<reference evidence="2" key="1">
    <citation type="submission" date="2016-11" db="UniProtKB">
        <authorList>
            <consortium name="WormBaseParasite"/>
        </authorList>
    </citation>
    <scope>IDENTIFICATION</scope>
</reference>
<dbReference type="Proteomes" id="UP000095283">
    <property type="component" value="Unplaced"/>
</dbReference>
<protein>
    <submittedName>
        <fullName evidence="2">Ovule protein</fullName>
    </submittedName>
</protein>